<accession>A0A1M8A0R4</accession>
<keyword evidence="7" id="KW-1185">Reference proteome</keyword>
<dbReference type="VEuPathDB" id="FungiDB:MSYG_0360"/>
<dbReference type="InterPro" id="IPR008278">
    <property type="entry name" value="4-PPantetheinyl_Trfase_dom"/>
</dbReference>
<feature type="domain" description="4'-phosphopantetheinyl transferase" evidence="5">
    <location>
        <begin position="286"/>
        <end position="364"/>
    </location>
</feature>
<dbReference type="PANTHER" id="PTHR11001">
    <property type="entry name" value="MITOCHONDRIAL FISSION PROCESS PROTEIN 1"/>
    <property type="match status" value="1"/>
</dbReference>
<dbReference type="InterPro" id="IPR037143">
    <property type="entry name" value="4-PPantetheinyl_Trfase_dom_sf"/>
</dbReference>
<proteinExistence type="inferred from homology"/>
<evidence type="ECO:0000313" key="7">
    <source>
        <dbReference type="Proteomes" id="UP000186303"/>
    </source>
</evidence>
<evidence type="ECO:0000256" key="3">
    <source>
        <dbReference type="ARBA" id="ARBA00022679"/>
    </source>
</evidence>
<name>A0A1M8A0R4_MALS4</name>
<comment type="similarity">
    <text evidence="1">Belongs to the MTFP1 family.</text>
</comment>
<organism evidence="6 7">
    <name type="scientific">Malassezia sympodialis (strain ATCC 42132)</name>
    <name type="common">Atopic eczema-associated yeast</name>
    <dbReference type="NCBI Taxonomy" id="1230383"/>
    <lineage>
        <taxon>Eukaryota</taxon>
        <taxon>Fungi</taxon>
        <taxon>Dikarya</taxon>
        <taxon>Basidiomycota</taxon>
        <taxon>Ustilaginomycotina</taxon>
        <taxon>Malasseziomycetes</taxon>
        <taxon>Malasseziales</taxon>
        <taxon>Malasseziaceae</taxon>
        <taxon>Malassezia</taxon>
    </lineage>
</organism>
<gene>
    <name evidence="6" type="ORF">MSYG_0360</name>
</gene>
<evidence type="ECO:0000259" key="5">
    <source>
        <dbReference type="Pfam" id="PF01648"/>
    </source>
</evidence>
<dbReference type="GO" id="GO:0008897">
    <property type="term" value="F:holo-[acyl-carrier-protein] synthase activity"/>
    <property type="evidence" value="ECO:0007669"/>
    <property type="project" value="InterPro"/>
</dbReference>
<dbReference type="PANTHER" id="PTHR11001:SF2">
    <property type="entry name" value="MITOCHONDRIAL FISSION PROCESS PROTEIN 1"/>
    <property type="match status" value="1"/>
</dbReference>
<evidence type="ECO:0000313" key="6">
    <source>
        <dbReference type="EMBL" id="SHO76026.1"/>
    </source>
</evidence>
<evidence type="ECO:0000256" key="1">
    <source>
        <dbReference type="ARBA" id="ARBA00009224"/>
    </source>
</evidence>
<dbReference type="Pfam" id="PF10558">
    <property type="entry name" value="MTP18"/>
    <property type="match status" value="2"/>
</dbReference>
<reference evidence="7" key="1">
    <citation type="journal article" date="2017" name="Nucleic Acids Res.">
        <title>Proteogenomics produces comprehensive and highly accurate protein-coding gene annotation in a complete genome assembly of Malassezia sympodialis.</title>
        <authorList>
            <person name="Zhu Y."/>
            <person name="Engstroem P.G."/>
            <person name="Tellgren-Roth C."/>
            <person name="Baudo C.D."/>
            <person name="Kennell J.C."/>
            <person name="Sun S."/>
            <person name="Billmyre R.B."/>
            <person name="Schroeder M.S."/>
            <person name="Andersson A."/>
            <person name="Holm T."/>
            <person name="Sigurgeirsson B."/>
            <person name="Wu G."/>
            <person name="Sankaranarayanan S.R."/>
            <person name="Siddharthan R."/>
            <person name="Sanyal K."/>
            <person name="Lundeberg J."/>
            <person name="Nystedt B."/>
            <person name="Boekhout T."/>
            <person name="Dawson T.L. Jr."/>
            <person name="Heitman J."/>
            <person name="Scheynius A."/>
            <person name="Lehtioe J."/>
        </authorList>
    </citation>
    <scope>NUCLEOTIDE SEQUENCE [LARGE SCALE GENOMIC DNA]</scope>
    <source>
        <strain evidence="7">ATCC 42132</strain>
    </source>
</reference>
<dbReference type="SUPFAM" id="SSF56214">
    <property type="entry name" value="4'-phosphopantetheinyl transferase"/>
    <property type="match status" value="1"/>
</dbReference>
<evidence type="ECO:0000256" key="2">
    <source>
        <dbReference type="ARBA" id="ARBA00017835"/>
    </source>
</evidence>
<protein>
    <recommendedName>
        <fullName evidence="2">Mitochondrial fission process protein 1</fullName>
    </recommendedName>
    <alternativeName>
        <fullName evidence="4">Mitochondrial 18 kDa protein</fullName>
    </alternativeName>
</protein>
<dbReference type="Proteomes" id="UP000186303">
    <property type="component" value="Chromosome 1"/>
</dbReference>
<dbReference type="GO" id="GO:0000266">
    <property type="term" value="P:mitochondrial fission"/>
    <property type="evidence" value="ECO:0007669"/>
    <property type="project" value="TreeGrafter"/>
</dbReference>
<dbReference type="OrthoDB" id="424969at2759"/>
<dbReference type="EMBL" id="LT671821">
    <property type="protein sequence ID" value="SHO76026.1"/>
    <property type="molecule type" value="Genomic_DNA"/>
</dbReference>
<sequence length="401" mass="43984">MSDEVLDVVREHHEQSAHIDEGIGRYTAYTMRLKTLITTGSRYIAYSSEVGEAIRPLARPIVVTAAYAISWAYIFGDVGYTCWQASKGMDKDSPTRTTDLAWIAARRGTFQTLASLYLPALTIHSIVRFSGPVFAKFRSVRVRALGPSVLGLFTIPLLPLLFDHPVETAVENVFDSIEFHIAAWKGDKMAQKSLDEGSLLRGYYLTTPQDESENGVSTHLAGQLAVLGLGVDMVCLPRMHRLIARHASRLTPLVRPAAVAAPRCAPAAPADDAPASSPVLAMAARHFARRVLTPSEELVYQRVAPGLSHDACMRYLATRWACKEAAYKAVYPHLCPLATQIAVLRRDDMPKPSLCLERTPHTVWRGADGMPADALAESIRFHLSISHDGDYVVASVLAEQP</sequence>
<keyword evidence="3" id="KW-0808">Transferase</keyword>
<dbReference type="GO" id="GO:0005739">
    <property type="term" value="C:mitochondrion"/>
    <property type="evidence" value="ECO:0007669"/>
    <property type="project" value="TreeGrafter"/>
</dbReference>
<evidence type="ECO:0000256" key="4">
    <source>
        <dbReference type="ARBA" id="ARBA00029631"/>
    </source>
</evidence>
<dbReference type="AlphaFoldDB" id="A0A1M8A0R4"/>
<dbReference type="OMA" id="CLTHDER"/>
<dbReference type="Gene3D" id="3.90.470.20">
    <property type="entry name" value="4'-phosphopantetheinyl transferase domain"/>
    <property type="match status" value="1"/>
</dbReference>
<dbReference type="InterPro" id="IPR019560">
    <property type="entry name" value="Mitochondrial_18_kDa_protein"/>
</dbReference>
<dbReference type="GO" id="GO:0000287">
    <property type="term" value="F:magnesium ion binding"/>
    <property type="evidence" value="ECO:0007669"/>
    <property type="project" value="InterPro"/>
</dbReference>
<dbReference type="Pfam" id="PF01648">
    <property type="entry name" value="ACPS"/>
    <property type="match status" value="1"/>
</dbReference>